<gene>
    <name evidence="6" type="ordered locus">AXX17_At1g66600</name>
    <name evidence="7" type="ORF">AN1_LOCUS6276</name>
    <name evidence="5" type="ORF">AT9943_LOCUS5304</name>
    <name evidence="4" type="ORF">C24_LOCUS6165</name>
</gene>
<dbReference type="EMBL" id="CACSHJ010000087">
    <property type="protein sequence ID" value="CAA0331094.1"/>
    <property type="molecule type" value="Genomic_DNA"/>
</dbReference>
<evidence type="ECO:0000256" key="1">
    <source>
        <dbReference type="ARBA" id="ARBA00006974"/>
    </source>
</evidence>
<evidence type="ECO:0000313" key="7">
    <source>
        <dbReference type="EMBL" id="VYS50806.1"/>
    </source>
</evidence>
<evidence type="ECO:0000313" key="9">
    <source>
        <dbReference type="Proteomes" id="UP000426265"/>
    </source>
</evidence>
<reference evidence="7 9" key="3">
    <citation type="submission" date="2019-11" db="EMBL/GenBank/DDBJ databases">
        <authorList>
            <person name="Jiao W.-B."/>
            <person name="Schneeberger K."/>
        </authorList>
    </citation>
    <scope>NUCLEOTIDE SEQUENCE [LARGE SCALE GENOMIC DNA]</scope>
    <source>
        <strain evidence="9">cv. An-1</strain>
        <strain evidence="10">cv. C24</strain>
    </source>
</reference>
<dbReference type="Proteomes" id="UP000078284">
    <property type="component" value="Chromosome 1"/>
</dbReference>
<evidence type="ECO:0000313" key="5">
    <source>
        <dbReference type="EMBL" id="CAD5317005.1"/>
    </source>
</evidence>
<dbReference type="EMBL" id="LR881466">
    <property type="protein sequence ID" value="CAD5317005.1"/>
    <property type="molecule type" value="Genomic_DNA"/>
</dbReference>
<name>A0A178WLB5_ARATH</name>
<evidence type="ECO:0000313" key="10">
    <source>
        <dbReference type="Proteomes" id="UP000434276"/>
    </source>
</evidence>
<evidence type="ECO:0000313" key="6">
    <source>
        <dbReference type="EMBL" id="OAP17902.1"/>
    </source>
</evidence>
<dbReference type="KEGG" id="ath:AT1G72430"/>
<dbReference type="EMBL" id="LUHQ01000001">
    <property type="protein sequence ID" value="OAP17902.1"/>
    <property type="molecule type" value="Genomic_DNA"/>
</dbReference>
<reference evidence="8" key="1">
    <citation type="journal article" date="2016" name="Proc. Natl. Acad. Sci. U.S.A.">
        <title>Chromosome-level assembly of Arabidopsis thaliana Ler reveals the extent of translocation and inversion polymorphisms.</title>
        <authorList>
            <person name="Zapata L."/>
            <person name="Ding J."/>
            <person name="Willing E.M."/>
            <person name="Hartwig B."/>
            <person name="Bezdan D."/>
            <person name="Jiao W.B."/>
            <person name="Patel V."/>
            <person name="Velikkakam James G."/>
            <person name="Koornneef M."/>
            <person name="Ossowski S."/>
            <person name="Schneeberger K."/>
        </authorList>
    </citation>
    <scope>NUCLEOTIDE SEQUENCE [LARGE SCALE GENOMIC DNA]</scope>
    <source>
        <strain evidence="8">cv. Landsberg erecta</strain>
    </source>
</reference>
<evidence type="ECO:0000256" key="3">
    <source>
        <dbReference type="ARBA" id="ARBA00022604"/>
    </source>
</evidence>
<dbReference type="Proteomes" id="UP000516314">
    <property type="component" value="Chromosome 1"/>
</dbReference>
<dbReference type="ExpressionAtlas" id="A0A178WLB5">
    <property type="expression patterns" value="baseline and differential"/>
</dbReference>
<dbReference type="AlphaFoldDB" id="A0A178WLB5"/>
<dbReference type="Proteomes" id="UP000434276">
    <property type="component" value="Unassembled WGS sequence"/>
</dbReference>
<dbReference type="GO" id="GO:0009733">
    <property type="term" value="P:response to auxin"/>
    <property type="evidence" value="ECO:0007669"/>
    <property type="project" value="InterPro"/>
</dbReference>
<evidence type="ECO:0000313" key="4">
    <source>
        <dbReference type="EMBL" id="CAA0331094.1"/>
    </source>
</evidence>
<accession>A0A5S9WTE3</accession>
<reference evidence="6" key="2">
    <citation type="submission" date="2016-03" db="EMBL/GenBank/DDBJ databases">
        <title>Full-length assembly of Arabidopsis thaliana Ler reveals the complement of translocations and inversions.</title>
        <authorList>
            <person name="Zapata L."/>
            <person name="Schneeberger K."/>
            <person name="Ossowski S."/>
        </authorList>
    </citation>
    <scope>NUCLEOTIDE SEQUENCE [LARGE SCALE GENOMIC DNA]</scope>
    <source>
        <tissue evidence="6">Leaf</tissue>
    </source>
</reference>
<dbReference type="PANTHER" id="PTHR35296">
    <property type="entry name" value="EXPRESSED PROTEIN"/>
    <property type="match status" value="1"/>
</dbReference>
<dbReference type="OMA" id="KSAMKKW"/>
<dbReference type="InterPro" id="IPR003676">
    <property type="entry name" value="SAUR_fam"/>
</dbReference>
<keyword evidence="2" id="KW-0217">Developmental protein</keyword>
<evidence type="ECO:0000256" key="2">
    <source>
        <dbReference type="ARBA" id="ARBA00022473"/>
    </source>
</evidence>
<dbReference type="PANTHER" id="PTHR35296:SF8">
    <property type="entry name" value="SMALL AUXIN-UP RNA-RELATED"/>
    <property type="match status" value="1"/>
</dbReference>
<dbReference type="OrthoDB" id="1924524at2759"/>
<dbReference type="EMBL" id="CACRSJ010000104">
    <property type="protein sequence ID" value="VYS50806.1"/>
    <property type="molecule type" value="Genomic_DNA"/>
</dbReference>
<dbReference type="SMR" id="A0A178WLB5"/>
<organism evidence="6 8">
    <name type="scientific">Arabidopsis thaliana</name>
    <name type="common">Mouse-ear cress</name>
    <dbReference type="NCBI Taxonomy" id="3702"/>
    <lineage>
        <taxon>Eukaryota</taxon>
        <taxon>Viridiplantae</taxon>
        <taxon>Streptophyta</taxon>
        <taxon>Embryophyta</taxon>
        <taxon>Tracheophyta</taxon>
        <taxon>Spermatophyta</taxon>
        <taxon>Magnoliopsida</taxon>
        <taxon>eudicotyledons</taxon>
        <taxon>Gunneridae</taxon>
        <taxon>Pentapetalae</taxon>
        <taxon>rosids</taxon>
        <taxon>malvids</taxon>
        <taxon>Brassicales</taxon>
        <taxon>Brassicaceae</taxon>
        <taxon>Camelineae</taxon>
        <taxon>Arabidopsis</taxon>
    </lineage>
</organism>
<proteinExistence type="inferred from homology"/>
<evidence type="ECO:0000313" key="8">
    <source>
        <dbReference type="Proteomes" id="UP000078284"/>
    </source>
</evidence>
<dbReference type="RefSeq" id="NP_565042.1">
    <property type="nucleotide sequence ID" value="NM_105902.4"/>
</dbReference>
<dbReference type="Proteomes" id="UP000426265">
    <property type="component" value="Unassembled WGS sequence"/>
</dbReference>
<evidence type="ECO:0000313" key="11">
    <source>
        <dbReference type="Proteomes" id="UP000516314"/>
    </source>
</evidence>
<keyword evidence="3" id="KW-0341">Growth regulation</keyword>
<comment type="similarity">
    <text evidence="1">Belongs to the ARG7 family.</text>
</comment>
<dbReference type="Pfam" id="PF02519">
    <property type="entry name" value="Auxin_inducible"/>
    <property type="match status" value="1"/>
</dbReference>
<reference evidence="5 11" key="4">
    <citation type="submission" date="2020-09" db="EMBL/GenBank/DDBJ databases">
        <authorList>
            <person name="Ashkenazy H."/>
        </authorList>
    </citation>
    <scope>NUCLEOTIDE SEQUENCE [LARGE SCALE GENOMIC DNA]</scope>
    <source>
        <strain evidence="11">cv. Cdm-0</strain>
    </source>
</reference>
<accession>A0A178WLB5</accession>
<sequence length="119" mass="13591">MAKVGKLTKLKSAMKKWPSFAKNHHHSTSSAAVSDELSEDNNLHVVYVGQTRRPYMLRPDIISHPLFQELVDRSSSRSIEQDREIVVACEVVLFEHLLWMLKSGQEGGSVEELAEFYTY</sequence>
<protein>
    <submittedName>
        <fullName evidence="5">(thale cress) hypothetical protein</fullName>
    </submittedName>
</protein>